<gene>
    <name evidence="2" type="ORF">OHV25_33220</name>
</gene>
<proteinExistence type="predicted"/>
<protein>
    <submittedName>
        <fullName evidence="2">Uncharacterized protein</fullName>
    </submittedName>
</protein>
<organism evidence="2">
    <name type="scientific">Streptomyces sp. NBC_00060</name>
    <dbReference type="NCBI Taxonomy" id="2975636"/>
    <lineage>
        <taxon>Bacteria</taxon>
        <taxon>Bacillati</taxon>
        <taxon>Actinomycetota</taxon>
        <taxon>Actinomycetes</taxon>
        <taxon>Kitasatosporales</taxon>
        <taxon>Streptomycetaceae</taxon>
        <taxon>Streptomyces</taxon>
    </lineage>
</organism>
<dbReference type="AlphaFoldDB" id="A0AAU2HB15"/>
<keyword evidence="1" id="KW-0732">Signal</keyword>
<name>A0AAU2HB15_9ACTN</name>
<dbReference type="InterPro" id="IPR006311">
    <property type="entry name" value="TAT_signal"/>
</dbReference>
<dbReference type="PROSITE" id="PS51318">
    <property type="entry name" value="TAT"/>
    <property type="match status" value="1"/>
</dbReference>
<sequence length="123" mass="12704">MTDQSQTRRGVIRAAGGAALAAGAMALAAPAAQAAPHHGTKSAPAVPPGAAAHNEVRAAMGLPIPDEVTAYQNNWRFCNHCFGLWWNGAPTNGACPSRNSPDGQHHGPGSWNFILPANPAEHI</sequence>
<dbReference type="EMBL" id="CP108253">
    <property type="protein sequence ID" value="WTU44099.1"/>
    <property type="molecule type" value="Genomic_DNA"/>
</dbReference>
<feature type="signal peptide" evidence="1">
    <location>
        <begin position="1"/>
        <end position="34"/>
    </location>
</feature>
<evidence type="ECO:0000313" key="2">
    <source>
        <dbReference type="EMBL" id="WTU44099.1"/>
    </source>
</evidence>
<feature type="chain" id="PRO_5043614664" evidence="1">
    <location>
        <begin position="35"/>
        <end position="123"/>
    </location>
</feature>
<reference evidence="2" key="1">
    <citation type="submission" date="2022-10" db="EMBL/GenBank/DDBJ databases">
        <title>The complete genomes of actinobacterial strains from the NBC collection.</title>
        <authorList>
            <person name="Joergensen T.S."/>
            <person name="Alvarez Arevalo M."/>
            <person name="Sterndorff E.B."/>
            <person name="Faurdal D."/>
            <person name="Vuksanovic O."/>
            <person name="Mourched A.-S."/>
            <person name="Charusanti P."/>
            <person name="Shaw S."/>
            <person name="Blin K."/>
            <person name="Weber T."/>
        </authorList>
    </citation>
    <scope>NUCLEOTIDE SEQUENCE</scope>
    <source>
        <strain evidence="2">NBC_00060</strain>
    </source>
</reference>
<evidence type="ECO:0000256" key="1">
    <source>
        <dbReference type="SAM" id="SignalP"/>
    </source>
</evidence>
<accession>A0AAU2HB15</accession>